<evidence type="ECO:0000256" key="10">
    <source>
        <dbReference type="ARBA" id="ARBA00022741"/>
    </source>
</evidence>
<dbReference type="InterPro" id="IPR021720">
    <property type="entry name" value="Malectin_dom"/>
</dbReference>
<keyword evidence="7 19" id="KW-0812">Transmembrane</keyword>
<dbReference type="SMART" id="SM00369">
    <property type="entry name" value="LRR_TYP"/>
    <property type="match status" value="5"/>
</dbReference>
<dbReference type="Gene3D" id="3.80.10.10">
    <property type="entry name" value="Ribonuclease Inhibitor"/>
    <property type="match status" value="2"/>
</dbReference>
<gene>
    <name evidence="22" type="ORF">GH714_027603</name>
</gene>
<feature type="compositionally biased region" description="Acidic residues" evidence="18">
    <location>
        <begin position="933"/>
        <end position="945"/>
    </location>
</feature>
<keyword evidence="23" id="KW-1185">Reference proteome</keyword>
<dbReference type="SUPFAM" id="SSF56112">
    <property type="entry name" value="Protein kinase-like (PK-like)"/>
    <property type="match status" value="1"/>
</dbReference>
<name>A0A6A6MQW4_HEVBR</name>
<dbReference type="Pfam" id="PF11721">
    <property type="entry name" value="Malectin"/>
    <property type="match status" value="1"/>
</dbReference>
<dbReference type="InterPro" id="IPR032675">
    <property type="entry name" value="LRR_dom_sf"/>
</dbReference>
<organism evidence="22 23">
    <name type="scientific">Hevea brasiliensis</name>
    <name type="common">Para rubber tree</name>
    <name type="synonym">Siphonia brasiliensis</name>
    <dbReference type="NCBI Taxonomy" id="3981"/>
    <lineage>
        <taxon>Eukaryota</taxon>
        <taxon>Viridiplantae</taxon>
        <taxon>Streptophyta</taxon>
        <taxon>Embryophyta</taxon>
        <taxon>Tracheophyta</taxon>
        <taxon>Spermatophyta</taxon>
        <taxon>Magnoliopsida</taxon>
        <taxon>eudicotyledons</taxon>
        <taxon>Gunneridae</taxon>
        <taxon>Pentapetalae</taxon>
        <taxon>rosids</taxon>
        <taxon>fabids</taxon>
        <taxon>Malpighiales</taxon>
        <taxon>Euphorbiaceae</taxon>
        <taxon>Crotonoideae</taxon>
        <taxon>Micrandreae</taxon>
        <taxon>Hevea</taxon>
    </lineage>
</organism>
<evidence type="ECO:0000256" key="2">
    <source>
        <dbReference type="ARBA" id="ARBA00012513"/>
    </source>
</evidence>
<feature type="region of interest" description="Disordered" evidence="18">
    <location>
        <begin position="933"/>
        <end position="955"/>
    </location>
</feature>
<dbReference type="FunFam" id="3.80.10.10:FF:000719">
    <property type="entry name" value="MDIS1-interacting receptor like kinase 2 isoform A"/>
    <property type="match status" value="1"/>
</dbReference>
<comment type="catalytic activity">
    <reaction evidence="17">
        <text>L-seryl-[protein] + ATP = O-phospho-L-seryl-[protein] + ADP + H(+)</text>
        <dbReference type="Rhea" id="RHEA:17989"/>
        <dbReference type="Rhea" id="RHEA-COMP:9863"/>
        <dbReference type="Rhea" id="RHEA-COMP:11604"/>
        <dbReference type="ChEBI" id="CHEBI:15378"/>
        <dbReference type="ChEBI" id="CHEBI:29999"/>
        <dbReference type="ChEBI" id="CHEBI:30616"/>
        <dbReference type="ChEBI" id="CHEBI:83421"/>
        <dbReference type="ChEBI" id="CHEBI:456216"/>
        <dbReference type="EC" id="2.7.11.1"/>
    </reaction>
</comment>
<evidence type="ECO:0000256" key="4">
    <source>
        <dbReference type="ARBA" id="ARBA00022553"/>
    </source>
</evidence>
<evidence type="ECO:0000259" key="21">
    <source>
        <dbReference type="PROSITE" id="PS50011"/>
    </source>
</evidence>
<evidence type="ECO:0000256" key="13">
    <source>
        <dbReference type="ARBA" id="ARBA00023136"/>
    </source>
</evidence>
<keyword evidence="13 19" id="KW-0472">Membrane</keyword>
<evidence type="ECO:0000256" key="9">
    <source>
        <dbReference type="ARBA" id="ARBA00022737"/>
    </source>
</evidence>
<evidence type="ECO:0000256" key="16">
    <source>
        <dbReference type="ARBA" id="ARBA00047899"/>
    </source>
</evidence>
<keyword evidence="10" id="KW-0547">Nucleotide-binding</keyword>
<proteinExistence type="predicted"/>
<feature type="transmembrane region" description="Helical" evidence="19">
    <location>
        <begin position="650"/>
        <end position="672"/>
    </location>
</feature>
<evidence type="ECO:0000256" key="20">
    <source>
        <dbReference type="SAM" id="SignalP"/>
    </source>
</evidence>
<evidence type="ECO:0000256" key="11">
    <source>
        <dbReference type="ARBA" id="ARBA00022840"/>
    </source>
</evidence>
<keyword evidence="12 19" id="KW-1133">Transmembrane helix</keyword>
<keyword evidence="15" id="KW-0325">Glycoprotein</keyword>
<comment type="catalytic activity">
    <reaction evidence="16">
        <text>L-threonyl-[protein] + ATP = O-phospho-L-threonyl-[protein] + ADP + H(+)</text>
        <dbReference type="Rhea" id="RHEA:46608"/>
        <dbReference type="Rhea" id="RHEA-COMP:11060"/>
        <dbReference type="Rhea" id="RHEA-COMP:11605"/>
        <dbReference type="ChEBI" id="CHEBI:15378"/>
        <dbReference type="ChEBI" id="CHEBI:30013"/>
        <dbReference type="ChEBI" id="CHEBI:30616"/>
        <dbReference type="ChEBI" id="CHEBI:61977"/>
        <dbReference type="ChEBI" id="CHEBI:456216"/>
        <dbReference type="EC" id="2.7.11.1"/>
    </reaction>
</comment>
<keyword evidence="4" id="KW-0597">Phosphoprotein</keyword>
<reference evidence="22 23" key="1">
    <citation type="journal article" date="2020" name="Mol. Plant">
        <title>The Chromosome-Based Rubber Tree Genome Provides New Insights into Spurge Genome Evolution and Rubber Biosynthesis.</title>
        <authorList>
            <person name="Liu J."/>
            <person name="Shi C."/>
            <person name="Shi C.C."/>
            <person name="Li W."/>
            <person name="Zhang Q.J."/>
            <person name="Zhang Y."/>
            <person name="Li K."/>
            <person name="Lu H.F."/>
            <person name="Shi C."/>
            <person name="Zhu S.T."/>
            <person name="Xiao Z.Y."/>
            <person name="Nan H."/>
            <person name="Yue Y."/>
            <person name="Zhu X.G."/>
            <person name="Wu Y."/>
            <person name="Hong X.N."/>
            <person name="Fan G.Y."/>
            <person name="Tong Y."/>
            <person name="Zhang D."/>
            <person name="Mao C.L."/>
            <person name="Liu Y.L."/>
            <person name="Hao S.J."/>
            <person name="Liu W.Q."/>
            <person name="Lv M.Q."/>
            <person name="Zhang H.B."/>
            <person name="Liu Y."/>
            <person name="Hu-Tang G.R."/>
            <person name="Wang J.P."/>
            <person name="Wang J.H."/>
            <person name="Sun Y.H."/>
            <person name="Ni S.B."/>
            <person name="Chen W.B."/>
            <person name="Zhang X.C."/>
            <person name="Jiao Y.N."/>
            <person name="Eichler E.E."/>
            <person name="Li G.H."/>
            <person name="Liu X."/>
            <person name="Gao L.Z."/>
        </authorList>
    </citation>
    <scope>NUCLEOTIDE SEQUENCE [LARGE SCALE GENOMIC DNA]</scope>
    <source>
        <strain evidence="23">cv. GT1</strain>
        <tissue evidence="22">Leaf</tissue>
    </source>
</reference>
<protein>
    <recommendedName>
        <fullName evidence="2">non-specific serine/threonine protein kinase</fullName>
        <ecNumber evidence="2">2.7.11.1</ecNumber>
    </recommendedName>
</protein>
<feature type="chain" id="PRO_5025600364" description="non-specific serine/threonine protein kinase" evidence="20">
    <location>
        <begin position="23"/>
        <end position="955"/>
    </location>
</feature>
<accession>A0A6A6MQW4</accession>
<dbReference type="FunFam" id="3.80.10.10:FF:000383">
    <property type="entry name" value="Leucine-rich repeat receptor protein kinase EMS1"/>
    <property type="match status" value="1"/>
</dbReference>
<evidence type="ECO:0000256" key="7">
    <source>
        <dbReference type="ARBA" id="ARBA00022692"/>
    </source>
</evidence>
<keyword evidence="8 20" id="KW-0732">Signal</keyword>
<keyword evidence="11" id="KW-0067">ATP-binding</keyword>
<feature type="signal peptide" evidence="20">
    <location>
        <begin position="1"/>
        <end position="22"/>
    </location>
</feature>
<evidence type="ECO:0000313" key="22">
    <source>
        <dbReference type="EMBL" id="KAF2314563.1"/>
    </source>
</evidence>
<comment type="caution">
    <text evidence="22">The sequence shown here is derived from an EMBL/GenBank/DDBJ whole genome shotgun (WGS) entry which is preliminary data.</text>
</comment>
<dbReference type="EMBL" id="JAAGAX010000005">
    <property type="protein sequence ID" value="KAF2314563.1"/>
    <property type="molecule type" value="Genomic_DNA"/>
</dbReference>
<dbReference type="InterPro" id="IPR001611">
    <property type="entry name" value="Leu-rich_rpt"/>
</dbReference>
<comment type="subcellular location">
    <subcellularLocation>
        <location evidence="1">Membrane</location>
        <topology evidence="1">Single-pass type I membrane protein</topology>
    </subcellularLocation>
</comment>
<dbReference type="AlphaFoldDB" id="A0A6A6MQW4"/>
<evidence type="ECO:0000256" key="5">
    <source>
        <dbReference type="ARBA" id="ARBA00022614"/>
    </source>
</evidence>
<dbReference type="Proteomes" id="UP000467840">
    <property type="component" value="Chromosome 15"/>
</dbReference>
<evidence type="ECO:0000256" key="6">
    <source>
        <dbReference type="ARBA" id="ARBA00022679"/>
    </source>
</evidence>
<sequence length="955" mass="106819">MVLAKVVSFLILLLCLFGSGNSDGTLCDDVSRNSDGTLCDDEVTALNAVIYKLGLVPTPTVSTDYCALYSGRRAFSIYIECNCNGTTCHITQIRTDSIDLSGGGIHEMISKLKCLKSLDLGSNQLSGSIPATIGDLQYLETLNLYKNLLTGPIPPSLGKLSSLKELRLYRNMLSNEIPKQLSNLSKLETLRLEQNQLSGHIPPELGNLLSLKQLTLDENQLIGTLPPELGKLGYLVDFDVSSNYLTGELNQSFAGLQNLQFFKVAGNNLTGRIPNYIAKWTALIYLNLMGNQFEGELPREIFNMKSLQYLLVSDLSNTSFSFPKEAKLSSIYLLVLRNCSINGPIPEYIGNWLSLDHLDLSFNNLAGGIPESFKNLTLTKLFLNRNRLTEILPPWIFDTVYNFSESTLDLTYNNFSKIEKPKNLLQELNIEPNWNDIFAVRDCQGKKYNSLFINCGGPNLTVDGNEYDGDLSMTNFAKDPKGKGKWAYTCSGDFWSTTSNSSDYHKNMTCGVSENSLYRTGRLCPVALSYYAFCLQDDLYNVTLHFAETVYTKEEDYSIMGKRVFDVYIQGKRQRKDFDIKRWSGGPNQEQPEVFPYTNVEGNLLQIHLYWAGKGSLDNPPALNGPLLSAISVIPSNPPSPRKKLTPGQIAGITLGSVFTPLLLLAFLWRWLRNKELDEIIKINVQGKVVTVTLRQVINATGNFNPKARISDYDGRFGEAYKVKILLFLESETKPVWKDRLNICLGIAKGLKYLHEENKFKIVHGNVTSKNIMLGKNYTAKLSDFGLAVLYDDEPFLTLERRQDLVTMAPECAYKPIAIEADVYSFGHVMLELVSGKPSVQSRPNEDVFLMNTAGSLKKQGRILDLVDGDSPMTSDDKDEAKKIIELAMKCFNIVPENRPKMSEIVIELEEVKNCLKPIPESRSTMSKIVGELEETIPTEEETESIQESSSMVDS</sequence>
<feature type="compositionally biased region" description="Low complexity" evidence="18">
    <location>
        <begin position="946"/>
        <end position="955"/>
    </location>
</feature>
<dbReference type="InterPro" id="IPR001245">
    <property type="entry name" value="Ser-Thr/Tyr_kinase_cat_dom"/>
</dbReference>
<evidence type="ECO:0000256" key="12">
    <source>
        <dbReference type="ARBA" id="ARBA00022989"/>
    </source>
</evidence>
<dbReference type="Pfam" id="PF07714">
    <property type="entry name" value="PK_Tyr_Ser-Thr"/>
    <property type="match status" value="1"/>
</dbReference>
<dbReference type="InterPro" id="IPR051824">
    <property type="entry name" value="LRR_Rcpt-Like_S/T_Kinase"/>
</dbReference>
<dbReference type="Gene3D" id="2.60.120.430">
    <property type="entry name" value="Galactose-binding lectin"/>
    <property type="match status" value="1"/>
</dbReference>
<keyword evidence="14" id="KW-0675">Receptor</keyword>
<dbReference type="PANTHER" id="PTHR48006">
    <property type="entry name" value="LEUCINE-RICH REPEAT-CONTAINING PROTEIN DDB_G0281931-RELATED"/>
    <property type="match status" value="1"/>
</dbReference>
<dbReference type="GO" id="GO:0016020">
    <property type="term" value="C:membrane"/>
    <property type="evidence" value="ECO:0007669"/>
    <property type="project" value="UniProtKB-SubCell"/>
</dbReference>
<evidence type="ECO:0000256" key="15">
    <source>
        <dbReference type="ARBA" id="ARBA00023180"/>
    </source>
</evidence>
<dbReference type="GO" id="GO:0005524">
    <property type="term" value="F:ATP binding"/>
    <property type="evidence" value="ECO:0007669"/>
    <property type="project" value="UniProtKB-KW"/>
</dbReference>
<dbReference type="SUPFAM" id="SSF52058">
    <property type="entry name" value="L domain-like"/>
    <property type="match status" value="1"/>
</dbReference>
<keyword evidence="3" id="KW-0418">Kinase</keyword>
<dbReference type="PROSITE" id="PS50011">
    <property type="entry name" value="PROTEIN_KINASE_DOM"/>
    <property type="match status" value="1"/>
</dbReference>
<evidence type="ECO:0000256" key="19">
    <source>
        <dbReference type="SAM" id="Phobius"/>
    </source>
</evidence>
<dbReference type="InterPro" id="IPR003591">
    <property type="entry name" value="Leu-rich_rpt_typical-subtyp"/>
</dbReference>
<dbReference type="GO" id="GO:0004674">
    <property type="term" value="F:protein serine/threonine kinase activity"/>
    <property type="evidence" value="ECO:0007669"/>
    <property type="project" value="UniProtKB-KW"/>
</dbReference>
<feature type="domain" description="Protein kinase" evidence="21">
    <location>
        <begin position="554"/>
        <end position="912"/>
    </location>
</feature>
<evidence type="ECO:0000256" key="17">
    <source>
        <dbReference type="ARBA" id="ARBA00048679"/>
    </source>
</evidence>
<keyword evidence="9" id="KW-0677">Repeat</keyword>
<evidence type="ECO:0000256" key="18">
    <source>
        <dbReference type="SAM" id="MobiDB-lite"/>
    </source>
</evidence>
<keyword evidence="6" id="KW-0808">Transferase</keyword>
<dbReference type="Gene3D" id="1.10.510.10">
    <property type="entry name" value="Transferase(Phosphotransferase) domain 1"/>
    <property type="match status" value="1"/>
</dbReference>
<evidence type="ECO:0000256" key="3">
    <source>
        <dbReference type="ARBA" id="ARBA00022527"/>
    </source>
</evidence>
<evidence type="ECO:0000313" key="23">
    <source>
        <dbReference type="Proteomes" id="UP000467840"/>
    </source>
</evidence>
<keyword evidence="5" id="KW-0433">Leucine-rich repeat</keyword>
<evidence type="ECO:0000256" key="1">
    <source>
        <dbReference type="ARBA" id="ARBA00004479"/>
    </source>
</evidence>
<dbReference type="PANTHER" id="PTHR48006:SF48">
    <property type="entry name" value="PROTEIN KINASE DOMAIN-CONTAINING PROTEIN"/>
    <property type="match status" value="1"/>
</dbReference>
<evidence type="ECO:0000256" key="8">
    <source>
        <dbReference type="ARBA" id="ARBA00022729"/>
    </source>
</evidence>
<dbReference type="EC" id="2.7.11.1" evidence="2"/>
<dbReference type="InterPro" id="IPR000719">
    <property type="entry name" value="Prot_kinase_dom"/>
</dbReference>
<dbReference type="Pfam" id="PF00560">
    <property type="entry name" value="LRR_1"/>
    <property type="match status" value="7"/>
</dbReference>
<keyword evidence="3" id="KW-0723">Serine/threonine-protein kinase</keyword>
<dbReference type="InterPro" id="IPR011009">
    <property type="entry name" value="Kinase-like_dom_sf"/>
</dbReference>
<evidence type="ECO:0000256" key="14">
    <source>
        <dbReference type="ARBA" id="ARBA00023170"/>
    </source>
</evidence>